<evidence type="ECO:0000259" key="3">
    <source>
        <dbReference type="Pfam" id="PF11738"/>
    </source>
</evidence>
<comment type="caution">
    <text evidence="5">The sequence shown here is derived from an EMBL/GenBank/DDBJ whole genome shotgun (WGS) entry which is preliminary data.</text>
</comment>
<accession>A0A4R3KR08</accession>
<gene>
    <name evidence="5" type="ORF">EDD65_11343</name>
</gene>
<dbReference type="RefSeq" id="WP_132029341.1">
    <property type="nucleotide sequence ID" value="NZ_CP068564.1"/>
</dbReference>
<dbReference type="OrthoDB" id="4990at2"/>
<keyword evidence="1" id="KW-0732">Signal</keyword>
<dbReference type="AlphaFoldDB" id="A0A4R3KR08"/>
<feature type="domain" description="DUF3298" evidence="3">
    <location>
        <begin position="167"/>
        <end position="245"/>
    </location>
</feature>
<dbReference type="EMBL" id="SMAE01000013">
    <property type="protein sequence ID" value="TCS86960.1"/>
    <property type="molecule type" value="Genomic_DNA"/>
</dbReference>
<dbReference type="InterPro" id="IPR037126">
    <property type="entry name" value="PdaC/RsiV-like_sf"/>
</dbReference>
<dbReference type="Pfam" id="PF07833">
    <property type="entry name" value="Cu_amine_oxidN1"/>
    <property type="match status" value="1"/>
</dbReference>
<evidence type="ECO:0000313" key="5">
    <source>
        <dbReference type="EMBL" id="TCS86960.1"/>
    </source>
</evidence>
<keyword evidence="6" id="KW-1185">Reference proteome</keyword>
<feature type="domain" description="Deacetylase PdaC" evidence="4">
    <location>
        <begin position="65"/>
        <end position="148"/>
    </location>
</feature>
<dbReference type="Pfam" id="PF13739">
    <property type="entry name" value="PdaC"/>
    <property type="match status" value="1"/>
</dbReference>
<organism evidence="5 6">
    <name type="scientific">Keratinibaculum paraultunense</name>
    <dbReference type="NCBI Taxonomy" id="1278232"/>
    <lineage>
        <taxon>Bacteria</taxon>
        <taxon>Bacillati</taxon>
        <taxon>Bacillota</taxon>
        <taxon>Tissierellia</taxon>
        <taxon>Tissierellales</taxon>
        <taxon>Tepidimicrobiaceae</taxon>
        <taxon>Keratinibaculum</taxon>
    </lineage>
</organism>
<dbReference type="InterPro" id="IPR036582">
    <property type="entry name" value="Mao_N_sf"/>
</dbReference>
<dbReference type="InterPro" id="IPR012854">
    <property type="entry name" value="Cu_amine_oxidase-like_N"/>
</dbReference>
<proteinExistence type="predicted"/>
<dbReference type="SUPFAM" id="SSF55383">
    <property type="entry name" value="Copper amine oxidase, domain N"/>
    <property type="match status" value="1"/>
</dbReference>
<evidence type="ECO:0000259" key="2">
    <source>
        <dbReference type="Pfam" id="PF07833"/>
    </source>
</evidence>
<dbReference type="Gene3D" id="3.90.640.20">
    <property type="entry name" value="Heat-shock cognate protein, ATPase"/>
    <property type="match status" value="1"/>
</dbReference>
<evidence type="ECO:0000313" key="6">
    <source>
        <dbReference type="Proteomes" id="UP000294567"/>
    </source>
</evidence>
<evidence type="ECO:0000259" key="4">
    <source>
        <dbReference type="Pfam" id="PF13739"/>
    </source>
</evidence>
<dbReference type="Gene3D" id="3.30.457.10">
    <property type="entry name" value="Copper amine oxidase-like, N-terminal domain"/>
    <property type="match status" value="1"/>
</dbReference>
<dbReference type="Pfam" id="PF11738">
    <property type="entry name" value="DUF3298"/>
    <property type="match status" value="1"/>
</dbReference>
<dbReference type="InterPro" id="IPR025303">
    <property type="entry name" value="PdaC"/>
</dbReference>
<dbReference type="Proteomes" id="UP000294567">
    <property type="component" value="Unassembled WGS sequence"/>
</dbReference>
<dbReference type="InterPro" id="IPR021729">
    <property type="entry name" value="DUF3298"/>
</dbReference>
<protein>
    <submittedName>
        <fullName evidence="5">Copper amine oxidase-like protein</fullName>
    </submittedName>
</protein>
<feature type="domain" description="Copper amine oxidase-like N-terminal" evidence="2">
    <location>
        <begin position="272"/>
        <end position="369"/>
    </location>
</feature>
<reference evidence="5 6" key="1">
    <citation type="submission" date="2019-03" db="EMBL/GenBank/DDBJ databases">
        <title>Genomic Encyclopedia of Type Strains, Phase IV (KMG-IV): sequencing the most valuable type-strain genomes for metagenomic binning, comparative biology and taxonomic classification.</title>
        <authorList>
            <person name="Goeker M."/>
        </authorList>
    </citation>
    <scope>NUCLEOTIDE SEQUENCE [LARGE SCALE GENOMIC DNA]</scope>
    <source>
        <strain evidence="5 6">DSM 26752</strain>
    </source>
</reference>
<feature type="chain" id="PRO_5020634556" evidence="1">
    <location>
        <begin position="25"/>
        <end position="380"/>
    </location>
</feature>
<evidence type="ECO:0000256" key="1">
    <source>
        <dbReference type="SAM" id="SignalP"/>
    </source>
</evidence>
<sequence>MNKKIITIGLAGCLIMGNMSVVLADKFVRVNTKDQVINPISINAELKENKVKVYTEVIKPNIDGAEVNIKIPVIKGLKDDHFQEKLNRTIRTSVEKDLKEFKKDIEELKKLNVDWEPQMIVGYDVKSSENILSIVIDNYIFTGGAHGSSRRDYYNIDIDKNKIIQLSDLFKENSDFKSIISDEINKEIKRQIAEEAKSYFTDDEKFITIDDSQDFYIDKDGDIVITFQPYEITPWYMGHPEFKIPSKSIANILKDSKAIIENEVTNFNKIIINDKELELSKPMFKSEKGIVMFPFREVAESLGFKVAWDGKNKVATMNKGPVLAGAYIGEDRYYFSKAFVYLEETSKLIDGTTFVPISFIDQVLQGMVYVTDDGILNIKY</sequence>
<dbReference type="Gene3D" id="3.30.565.40">
    <property type="entry name" value="Fervidobacterium nodosum Rt17-B1 like"/>
    <property type="match status" value="1"/>
</dbReference>
<name>A0A4R3KR08_9FIRM</name>
<feature type="signal peptide" evidence="1">
    <location>
        <begin position="1"/>
        <end position="24"/>
    </location>
</feature>